<proteinExistence type="predicted"/>
<name>V4HD94_9EURY</name>
<comment type="caution">
    <text evidence="1">The sequence shown here is derived from an EMBL/GenBank/DDBJ whole genome shotgun (WGS) entry which is preliminary data.</text>
</comment>
<evidence type="ECO:0000313" key="2">
    <source>
        <dbReference type="Proteomes" id="UP000017840"/>
    </source>
</evidence>
<dbReference type="OrthoDB" id="183473at2157"/>
<dbReference type="RefSeq" id="WP_023394746.1">
    <property type="nucleotide sequence ID" value="NZ_ASGZ01000035.1"/>
</dbReference>
<organism evidence="1 2">
    <name type="scientific">Candidatus Halobonum tyrrellensis G22</name>
    <dbReference type="NCBI Taxonomy" id="1324957"/>
    <lineage>
        <taxon>Archaea</taxon>
        <taxon>Methanobacteriati</taxon>
        <taxon>Methanobacteriota</taxon>
        <taxon>Stenosarchaea group</taxon>
        <taxon>Halobacteria</taxon>
        <taxon>Halobacteriales</taxon>
        <taxon>Haloferacaceae</taxon>
        <taxon>Candidatus Halobonum</taxon>
    </lineage>
</organism>
<dbReference type="InterPro" id="IPR058994">
    <property type="entry name" value="Ig-containing_halobact"/>
</dbReference>
<dbReference type="EMBL" id="ASGZ01000035">
    <property type="protein sequence ID" value="ESP88038.1"/>
    <property type="molecule type" value="Genomic_DNA"/>
</dbReference>
<gene>
    <name evidence="1" type="ORF">K933_10819</name>
</gene>
<dbReference type="eggNOG" id="arCOG10189">
    <property type="taxonomic scope" value="Archaea"/>
</dbReference>
<dbReference type="AlphaFoldDB" id="V4HD94"/>
<sequence length="168" mass="17747">MSPRVPPPSALVPPVALALLVVAAGCAGPLLGGPPETTVENSASDEYRVDVYTVPVDDPAALEFSRATDGGRRPLDARDVQFPSGERNVTLDNEGATLQRRVVLAPGENVTATLDGWNRGETTVYLVETADERLVYTRVVDCGSGDQSHTLTVESNESFRASSTCGGF</sequence>
<keyword evidence="2" id="KW-1185">Reference proteome</keyword>
<evidence type="ECO:0000313" key="1">
    <source>
        <dbReference type="EMBL" id="ESP88038.1"/>
    </source>
</evidence>
<reference evidence="1 2" key="1">
    <citation type="journal article" date="2013" name="Genome Announc.">
        <title>Draft Genome Sequence of 'Candidatus Halobonum tyrrellensis' Strain G22, Isolated from the Hypersaline Waters of Lake Tyrrell, Australia.</title>
        <authorList>
            <person name="Ugalde J.A."/>
            <person name="Narasingarao P."/>
            <person name="Kuo S."/>
            <person name="Podell S."/>
            <person name="Allen E.E."/>
        </authorList>
    </citation>
    <scope>NUCLEOTIDE SEQUENCE [LARGE SCALE GENOMIC DNA]</scope>
    <source>
        <strain evidence="1 2">G22</strain>
    </source>
</reference>
<dbReference type="Pfam" id="PF26515">
    <property type="entry name" value="Ig_halo_2"/>
    <property type="match status" value="1"/>
</dbReference>
<dbReference type="Proteomes" id="UP000017840">
    <property type="component" value="Unassembled WGS sequence"/>
</dbReference>
<dbReference type="PROSITE" id="PS51257">
    <property type="entry name" value="PROKAR_LIPOPROTEIN"/>
    <property type="match status" value="1"/>
</dbReference>
<dbReference type="STRING" id="1324957.K933_10819"/>
<protein>
    <submittedName>
        <fullName evidence="1">Uncharacterized protein</fullName>
    </submittedName>
</protein>
<accession>V4HD94</accession>